<dbReference type="Gene3D" id="2.60.40.10">
    <property type="entry name" value="Immunoglobulins"/>
    <property type="match status" value="1"/>
</dbReference>
<feature type="disulfide bond" evidence="11">
    <location>
        <begin position="210"/>
        <end position="231"/>
    </location>
</feature>
<dbReference type="InterPro" id="IPR001304">
    <property type="entry name" value="C-type_lectin-like"/>
</dbReference>
<keyword evidence="5" id="KW-0654">Proteoglycan</keyword>
<feature type="domain" description="Sushi" evidence="17">
    <location>
        <begin position="1152"/>
        <end position="1212"/>
    </location>
</feature>
<dbReference type="PROSITE" id="PS00022">
    <property type="entry name" value="EGF_1"/>
    <property type="match status" value="1"/>
</dbReference>
<evidence type="ECO:0000256" key="13">
    <source>
        <dbReference type="SAM" id="SignalP"/>
    </source>
</evidence>
<evidence type="ECO:0008006" key="21">
    <source>
        <dbReference type="Google" id="ProtNLM"/>
    </source>
</evidence>
<dbReference type="InterPro" id="IPR013106">
    <property type="entry name" value="Ig_V-set"/>
</dbReference>
<dbReference type="GO" id="GO:0045202">
    <property type="term" value="C:synapse"/>
    <property type="evidence" value="ECO:0007669"/>
    <property type="project" value="TreeGrafter"/>
</dbReference>
<keyword evidence="4" id="KW-0677">Repeat</keyword>
<dbReference type="CDD" id="cd00033">
    <property type="entry name" value="CCP"/>
    <property type="match status" value="1"/>
</dbReference>
<evidence type="ECO:0000313" key="19">
    <source>
        <dbReference type="Ensembl" id="ENSATEP00000029595.1"/>
    </source>
</evidence>
<evidence type="ECO:0000256" key="1">
    <source>
        <dbReference type="ARBA" id="ARBA00004613"/>
    </source>
</evidence>
<evidence type="ECO:0000256" key="12">
    <source>
        <dbReference type="SAM" id="MobiDB-lite"/>
    </source>
</evidence>
<dbReference type="Pfam" id="PF00008">
    <property type="entry name" value="EGF"/>
    <property type="match status" value="1"/>
</dbReference>
<feature type="region of interest" description="Disordered" evidence="12">
    <location>
        <begin position="576"/>
        <end position="706"/>
    </location>
</feature>
<dbReference type="GO" id="GO:0007417">
    <property type="term" value="P:central nervous system development"/>
    <property type="evidence" value="ECO:0007669"/>
    <property type="project" value="TreeGrafter"/>
</dbReference>
<dbReference type="SMART" id="SM00034">
    <property type="entry name" value="CLECT"/>
    <property type="match status" value="1"/>
</dbReference>
<dbReference type="InterPro" id="IPR036179">
    <property type="entry name" value="Ig-like_dom_sf"/>
</dbReference>
<feature type="region of interest" description="Disordered" evidence="12">
    <location>
        <begin position="405"/>
        <end position="430"/>
    </location>
</feature>
<dbReference type="InterPro" id="IPR016187">
    <property type="entry name" value="CTDL_fold"/>
</dbReference>
<proteinExistence type="predicted"/>
<dbReference type="InParanoid" id="A0A3Q1J9M6"/>
<dbReference type="FunFam" id="2.10.70.10:FF:000003">
    <property type="entry name" value="Versican core protein"/>
    <property type="match status" value="1"/>
</dbReference>
<feature type="disulfide bond" evidence="10">
    <location>
        <begin position="1183"/>
        <end position="1210"/>
    </location>
</feature>
<dbReference type="RefSeq" id="XP_026228880.1">
    <property type="nucleotide sequence ID" value="XM_026373095.1"/>
</dbReference>
<dbReference type="InterPro" id="IPR000436">
    <property type="entry name" value="Sushi_SCR_CCP_dom"/>
</dbReference>
<dbReference type="SMART" id="SM00409">
    <property type="entry name" value="IG"/>
    <property type="match status" value="1"/>
</dbReference>
<feature type="disulfide bond" evidence="11">
    <location>
        <begin position="308"/>
        <end position="329"/>
    </location>
</feature>
<keyword evidence="6 9" id="KW-1015">Disulfide bond</keyword>
<dbReference type="PROSITE" id="PS00615">
    <property type="entry name" value="C_TYPE_LECTIN_1"/>
    <property type="match status" value="1"/>
</dbReference>
<keyword evidence="10" id="KW-0768">Sushi</keyword>
<dbReference type="GO" id="GO:0001501">
    <property type="term" value="P:skeletal system development"/>
    <property type="evidence" value="ECO:0007669"/>
    <property type="project" value="TreeGrafter"/>
</dbReference>
<reference evidence="19" key="1">
    <citation type="submission" date="2021-04" db="EMBL/GenBank/DDBJ databases">
        <authorList>
            <consortium name="Wellcome Sanger Institute Data Sharing"/>
        </authorList>
    </citation>
    <scope>NUCLEOTIDE SEQUENCE [LARGE SCALE GENOMIC DNA]</scope>
</reference>
<dbReference type="InterPro" id="IPR000742">
    <property type="entry name" value="EGF"/>
</dbReference>
<dbReference type="InterPro" id="IPR016186">
    <property type="entry name" value="C-type_lectin-like/link_sf"/>
</dbReference>
<feature type="compositionally biased region" description="Polar residues" evidence="12">
    <location>
        <begin position="633"/>
        <end position="657"/>
    </location>
</feature>
<dbReference type="Proteomes" id="UP000265040">
    <property type="component" value="Chromosome 16"/>
</dbReference>
<dbReference type="InterPro" id="IPR000538">
    <property type="entry name" value="Link_dom"/>
</dbReference>
<dbReference type="FunFam" id="2.60.40.10:FF:001192">
    <property type="entry name" value="Aggrecan core protein"/>
    <property type="match status" value="1"/>
</dbReference>
<dbReference type="Gene3D" id="2.10.70.10">
    <property type="entry name" value="Complement Module, domain 1"/>
    <property type="match status" value="1"/>
</dbReference>
<dbReference type="SMART" id="SM00181">
    <property type="entry name" value="EGF"/>
    <property type="match status" value="1"/>
</dbReference>
<dbReference type="GO" id="GO:0005615">
    <property type="term" value="C:extracellular space"/>
    <property type="evidence" value="ECO:0007669"/>
    <property type="project" value="TreeGrafter"/>
</dbReference>
<feature type="domain" description="Ig-like" evidence="16">
    <location>
        <begin position="42"/>
        <end position="162"/>
    </location>
</feature>
<comment type="subcellular location">
    <subcellularLocation>
        <location evidence="1">Secreted</location>
    </subcellularLocation>
</comment>
<evidence type="ECO:0000256" key="5">
    <source>
        <dbReference type="ARBA" id="ARBA00022974"/>
    </source>
</evidence>
<dbReference type="InterPro" id="IPR007110">
    <property type="entry name" value="Ig-like_dom"/>
</dbReference>
<evidence type="ECO:0000256" key="3">
    <source>
        <dbReference type="ARBA" id="ARBA00022729"/>
    </source>
</evidence>
<evidence type="ECO:0000313" key="20">
    <source>
        <dbReference type="Proteomes" id="UP000265040"/>
    </source>
</evidence>
<dbReference type="PRINTS" id="PR01265">
    <property type="entry name" value="LINKMODULE"/>
</dbReference>
<gene>
    <name evidence="19" type="primary">BCAN</name>
</gene>
<dbReference type="PROSITE" id="PS50835">
    <property type="entry name" value="IG_LIKE"/>
    <property type="match status" value="1"/>
</dbReference>
<dbReference type="PROSITE" id="PS01241">
    <property type="entry name" value="LINK_1"/>
    <property type="match status" value="1"/>
</dbReference>
<evidence type="ECO:0000259" key="18">
    <source>
        <dbReference type="PROSITE" id="PS50963"/>
    </source>
</evidence>
<dbReference type="GO" id="GO:0007155">
    <property type="term" value="P:cell adhesion"/>
    <property type="evidence" value="ECO:0007669"/>
    <property type="project" value="InterPro"/>
</dbReference>
<dbReference type="PROSITE" id="PS01186">
    <property type="entry name" value="EGF_2"/>
    <property type="match status" value="1"/>
</dbReference>
<evidence type="ECO:0000259" key="16">
    <source>
        <dbReference type="PROSITE" id="PS50835"/>
    </source>
</evidence>
<dbReference type="SMART" id="SM00032">
    <property type="entry name" value="CCP"/>
    <property type="match status" value="1"/>
</dbReference>
<dbReference type="OrthoDB" id="7357196at2759"/>
<evidence type="ECO:0000259" key="15">
    <source>
        <dbReference type="PROSITE" id="PS50041"/>
    </source>
</evidence>
<accession>A0A3Q1J9M6</accession>
<dbReference type="SUPFAM" id="SSF48726">
    <property type="entry name" value="Immunoglobulin"/>
    <property type="match status" value="1"/>
</dbReference>
<keyword evidence="2" id="KW-0964">Secreted</keyword>
<evidence type="ECO:0000259" key="14">
    <source>
        <dbReference type="PROSITE" id="PS50026"/>
    </source>
</evidence>
<dbReference type="SMART" id="SM00445">
    <property type="entry name" value="LINK"/>
    <property type="match status" value="2"/>
</dbReference>
<dbReference type="Pfam" id="PF00059">
    <property type="entry name" value="Lectin_C"/>
    <property type="match status" value="1"/>
</dbReference>
<dbReference type="PROSITE" id="PS50963">
    <property type="entry name" value="LINK_2"/>
    <property type="match status" value="2"/>
</dbReference>
<reference evidence="19" key="2">
    <citation type="submission" date="2025-08" db="UniProtKB">
        <authorList>
            <consortium name="Ensembl"/>
        </authorList>
    </citation>
    <scope>IDENTIFICATION</scope>
</reference>
<dbReference type="Pfam" id="PF07686">
    <property type="entry name" value="V-set"/>
    <property type="match status" value="1"/>
</dbReference>
<evidence type="ECO:0000256" key="6">
    <source>
        <dbReference type="ARBA" id="ARBA00023157"/>
    </source>
</evidence>
<dbReference type="InterPro" id="IPR050691">
    <property type="entry name" value="Hyaluronan_bind_Proteoglycan"/>
</dbReference>
<feature type="domain" description="Link" evidence="18">
    <location>
        <begin position="265"/>
        <end position="361"/>
    </location>
</feature>
<dbReference type="GO" id="GO:0005540">
    <property type="term" value="F:hyaluronic acid binding"/>
    <property type="evidence" value="ECO:0007669"/>
    <property type="project" value="InterPro"/>
</dbReference>
<dbReference type="CDD" id="cd00054">
    <property type="entry name" value="EGF_CA"/>
    <property type="match status" value="1"/>
</dbReference>
<dbReference type="OMA" id="RWEAPQI"/>
<evidence type="ECO:0000256" key="7">
    <source>
        <dbReference type="ARBA" id="ARBA00023180"/>
    </source>
</evidence>
<dbReference type="Pfam" id="PF00084">
    <property type="entry name" value="Sushi"/>
    <property type="match status" value="1"/>
</dbReference>
<dbReference type="GeneID" id="113170829"/>
<feature type="domain" description="Link" evidence="18">
    <location>
        <begin position="164"/>
        <end position="259"/>
    </location>
</feature>
<dbReference type="Ensembl" id="ENSATET00000030042.3">
    <property type="protein sequence ID" value="ENSATEP00000029595.1"/>
    <property type="gene ID" value="ENSATEG00000020425.3"/>
</dbReference>
<organism evidence="19 20">
    <name type="scientific">Anabas testudineus</name>
    <name type="common">Climbing perch</name>
    <name type="synonym">Anthias testudineus</name>
    <dbReference type="NCBI Taxonomy" id="64144"/>
    <lineage>
        <taxon>Eukaryota</taxon>
        <taxon>Metazoa</taxon>
        <taxon>Chordata</taxon>
        <taxon>Craniata</taxon>
        <taxon>Vertebrata</taxon>
        <taxon>Euteleostomi</taxon>
        <taxon>Actinopterygii</taxon>
        <taxon>Neopterygii</taxon>
        <taxon>Teleostei</taxon>
        <taxon>Neoteleostei</taxon>
        <taxon>Acanthomorphata</taxon>
        <taxon>Anabantaria</taxon>
        <taxon>Anabantiformes</taxon>
        <taxon>Anabantoidei</taxon>
        <taxon>Anabantidae</taxon>
        <taxon>Anabas</taxon>
    </lineage>
</organism>
<evidence type="ECO:0000256" key="4">
    <source>
        <dbReference type="ARBA" id="ARBA00022737"/>
    </source>
</evidence>
<dbReference type="PROSITE" id="PS50923">
    <property type="entry name" value="SUSHI"/>
    <property type="match status" value="1"/>
</dbReference>
<feature type="compositionally biased region" description="Polar residues" evidence="12">
    <location>
        <begin position="412"/>
        <end position="430"/>
    </location>
</feature>
<evidence type="ECO:0000256" key="10">
    <source>
        <dbReference type="PROSITE-ProRule" id="PRU00302"/>
    </source>
</evidence>
<name>A0A3Q1J9M6_ANATE</name>
<dbReference type="SMART" id="SM00406">
    <property type="entry name" value="IGv"/>
    <property type="match status" value="1"/>
</dbReference>
<dbReference type="Pfam" id="PF00193">
    <property type="entry name" value="Xlink"/>
    <property type="match status" value="2"/>
</dbReference>
<dbReference type="STRING" id="64144.ENSATEP00000029595"/>
<feature type="disulfide bond" evidence="9">
    <location>
        <begin position="1011"/>
        <end position="1020"/>
    </location>
</feature>
<evidence type="ECO:0000256" key="11">
    <source>
        <dbReference type="PROSITE-ProRule" id="PRU00323"/>
    </source>
</evidence>
<dbReference type="InterPro" id="IPR018378">
    <property type="entry name" value="C-type_lectin_CS"/>
</dbReference>
<dbReference type="InterPro" id="IPR035976">
    <property type="entry name" value="Sushi/SCR/CCP_sf"/>
</dbReference>
<dbReference type="PROSITE" id="PS50026">
    <property type="entry name" value="EGF_3"/>
    <property type="match status" value="1"/>
</dbReference>
<sequence>MNHRLGVLLPALLCAICLLVLPSSSTPDHESDDSKLVHVTIPVTTPVFAVLGGSLTLPCLVSLALPPPSPSTNGRHAVLSLPRVKWSILTHGREAEILVARGDRVRVSEAYKDRASLLNYAYSPADLTLRLENLRQNDTGFYRCEVQQGLEDADDVAQVKVKGVVFHYRDAFSRYAFTFSQSIEACEEIGARIASPEQLLAAYHSGYEQCDAGWLSDGSVRYPIQMPREGCFGDMDGLPGVRNYGLVEPDELYDVYCYVENIEGEVFHGSTHQRLTFWEAKAYCLSHGAELATTAQLYAAWNDGLNHCSPGWLADGSVRYPIVTPRERCGGGEPGVRTVYRYTNQTGFPEAYTRHDVYCFRSDNGPYTESPQDFLATEPEDIGQDIVFLTNPAQEEVSISEATAKGGEEQQHAQTANPVKQGPMQVQSPTLCYDKDPLLTVDLQSVTPPSDHQEQFPTKDTWEQMEKASYPESHLPAPEETPDTDHEESLTTSSPKTHGVVTVGDAFTAPTTNWTPEHHVSENDTLEMIVINVTSLTDANELFNSSLDVYQEGNLPVLQEDHTPSDHLQYVSETEPIYSSTSDVSREPEEATAGTVEVNLAVTTSPHVEEADVNSGEAENHPTEEGSGDEDPQNLTTQSSVSVDTFPTSELVSSNGSGYDPAQDPPGAVDSPPADRGDEDSNSTSGETAPDDTTDHSGHIQPAEIPTAEVVTVADDSDTSVDSPVLNNHLVTFLTSSLSGTLSPSVEIEASSPEIITFMPESNASSGTGPLEDIQGKLEQEGIGENPEIFLSKTPNNTDSDLEVNRKGSNQTQESDEGSGESSGEKAEIKPELLSTNPTLTTDHTSEGVDGDTGTSAPPSEVKVTLIPHQTPTPGWDPEPSSSAEPPVTEESGDVSKQQETTVEITTSSINAEPGSEGGGGEPGTDDPLTEICTWHPNKEEDTVQDMTIAAPTLFPGDFKEAQEEETAMAASLPAAEVSAARQEGLSDACLENPCLNGGTCVDGETTSCLCLPGYEGDMCQTDLDECEPGWDKFQGFCYHHFSKRLSWEAAEQHCRMCGGHLISVMTPEEQDYINDKYREYQWIGLNDKTIEGDFRWSDGNPLLYENWYKGQPDSYFLSGEDCAVMVWHDGGRWSDVPCNYHLSYTCKKGISSCAEPPVVPHAKVFGKKRLRYETNTKVRYYCEQGFVQKLNPVIKCLLSGQWEEPQITCVPAHSLEEDVVLVLHKQEDAAEVSFSATEKTAPEFWDIKWNV</sequence>
<dbReference type="SUPFAM" id="SSF56436">
    <property type="entry name" value="C-type lectin-like"/>
    <property type="match status" value="3"/>
</dbReference>
<dbReference type="GO" id="GO:0010001">
    <property type="term" value="P:glial cell differentiation"/>
    <property type="evidence" value="ECO:0007669"/>
    <property type="project" value="TreeGrafter"/>
</dbReference>
<dbReference type="FunFam" id="3.10.100.10:FF:000003">
    <property type="entry name" value="Versican core protein"/>
    <property type="match status" value="1"/>
</dbReference>
<dbReference type="FunFam" id="3.10.100.10:FF:000002">
    <property type="entry name" value="Hyaluronan proteoglycan link protein 1"/>
    <property type="match status" value="1"/>
</dbReference>
<feature type="chain" id="PRO_5018666554" description="Brevican" evidence="13">
    <location>
        <begin position="26"/>
        <end position="1252"/>
    </location>
</feature>
<dbReference type="CDD" id="cd03517">
    <property type="entry name" value="Link_domain_CSPGs_modules_1_3"/>
    <property type="match status" value="1"/>
</dbReference>
<evidence type="ECO:0000256" key="2">
    <source>
        <dbReference type="ARBA" id="ARBA00022525"/>
    </source>
</evidence>
<evidence type="ECO:0000256" key="9">
    <source>
        <dbReference type="PROSITE-ProRule" id="PRU00076"/>
    </source>
</evidence>
<dbReference type="Gene3D" id="3.10.100.10">
    <property type="entry name" value="Mannose-Binding Protein A, subunit A"/>
    <property type="match status" value="3"/>
</dbReference>
<feature type="domain" description="EGF-like" evidence="14">
    <location>
        <begin position="986"/>
        <end position="1021"/>
    </location>
</feature>
<comment type="caution">
    <text evidence="9">Lacks conserved residue(s) required for the propagation of feature annotation.</text>
</comment>
<feature type="region of interest" description="Disordered" evidence="12">
    <location>
        <begin position="759"/>
        <end position="926"/>
    </location>
</feature>
<dbReference type="PANTHER" id="PTHR22804">
    <property type="entry name" value="AGGRECAN/VERSICAN PROTEOGLYCAN"/>
    <property type="match status" value="1"/>
</dbReference>
<feature type="region of interest" description="Disordered" evidence="12">
    <location>
        <begin position="466"/>
        <end position="500"/>
    </location>
</feature>
<feature type="signal peptide" evidence="13">
    <location>
        <begin position="1"/>
        <end position="25"/>
    </location>
</feature>
<reference evidence="19" key="3">
    <citation type="submission" date="2025-09" db="UniProtKB">
        <authorList>
            <consortium name="Ensembl"/>
        </authorList>
    </citation>
    <scope>IDENTIFICATION</scope>
</reference>
<dbReference type="GeneTree" id="ENSGT00940000157343"/>
<dbReference type="AlphaFoldDB" id="A0A3Q1J9M6"/>
<dbReference type="PROSITE" id="PS50041">
    <property type="entry name" value="C_TYPE_LECTIN_2"/>
    <property type="match status" value="1"/>
</dbReference>
<feature type="domain" description="C-type lectin" evidence="15">
    <location>
        <begin position="1034"/>
        <end position="1148"/>
    </location>
</feature>
<dbReference type="SUPFAM" id="SSF57535">
    <property type="entry name" value="Complement control module/SCR domain"/>
    <property type="match status" value="1"/>
</dbReference>
<dbReference type="InterPro" id="IPR003599">
    <property type="entry name" value="Ig_sub"/>
</dbReference>
<dbReference type="CDD" id="cd03520">
    <property type="entry name" value="Link_domain_CSPGs_modules_2_4"/>
    <property type="match status" value="1"/>
</dbReference>
<dbReference type="GO" id="GO:0072534">
    <property type="term" value="C:perineuronal net"/>
    <property type="evidence" value="ECO:0007669"/>
    <property type="project" value="TreeGrafter"/>
</dbReference>
<dbReference type="PANTHER" id="PTHR22804:SF41">
    <property type="entry name" value="BREVICAN CORE PROTEIN"/>
    <property type="match status" value="1"/>
</dbReference>
<evidence type="ECO:0000259" key="17">
    <source>
        <dbReference type="PROSITE" id="PS50923"/>
    </source>
</evidence>
<keyword evidence="9" id="KW-0245">EGF-like domain</keyword>
<feature type="disulfide bond" evidence="10">
    <location>
        <begin position="1154"/>
        <end position="1197"/>
    </location>
</feature>
<dbReference type="GO" id="GO:0002052">
    <property type="term" value="P:positive regulation of neuroblast proliferation"/>
    <property type="evidence" value="ECO:0007669"/>
    <property type="project" value="TreeGrafter"/>
</dbReference>
<keyword evidence="7" id="KW-0325">Glycoprotein</keyword>
<dbReference type="Gene3D" id="2.10.25.10">
    <property type="entry name" value="Laminin"/>
    <property type="match status" value="1"/>
</dbReference>
<keyword evidence="8" id="KW-0393">Immunoglobulin domain</keyword>
<protein>
    <recommendedName>
        <fullName evidence="21">Brevican</fullName>
    </recommendedName>
</protein>
<feature type="compositionally biased region" description="Polar residues" evidence="12">
    <location>
        <begin position="834"/>
        <end position="843"/>
    </location>
</feature>
<keyword evidence="3 13" id="KW-0732">Signal</keyword>
<keyword evidence="20" id="KW-1185">Reference proteome</keyword>
<dbReference type="FunFam" id="3.10.100.10:FF:000011">
    <property type="entry name" value="Aggrecan core protein"/>
    <property type="match status" value="1"/>
</dbReference>
<evidence type="ECO:0000256" key="8">
    <source>
        <dbReference type="ARBA" id="ARBA00023319"/>
    </source>
</evidence>
<dbReference type="InterPro" id="IPR013783">
    <property type="entry name" value="Ig-like_fold"/>
</dbReference>
<feature type="compositionally biased region" description="Polar residues" evidence="12">
    <location>
        <begin position="895"/>
        <end position="911"/>
    </location>
</feature>